<evidence type="ECO:0000256" key="1">
    <source>
        <dbReference type="SAM" id="MobiDB-lite"/>
    </source>
</evidence>
<feature type="region of interest" description="Disordered" evidence="1">
    <location>
        <begin position="131"/>
        <end position="187"/>
    </location>
</feature>
<dbReference type="EMBL" id="BMTD01000011">
    <property type="protein sequence ID" value="GGV05741.1"/>
    <property type="molecule type" value="Genomic_DNA"/>
</dbReference>
<comment type="caution">
    <text evidence="2">The sequence shown here is derived from an EMBL/GenBank/DDBJ whole genome shotgun (WGS) entry which is preliminary data.</text>
</comment>
<dbReference type="RefSeq" id="WP_229854307.1">
    <property type="nucleotide sequence ID" value="NZ_BMTD01000011.1"/>
</dbReference>
<dbReference type="Proteomes" id="UP000618795">
    <property type="component" value="Unassembled WGS sequence"/>
</dbReference>
<protein>
    <submittedName>
        <fullName evidence="2">Uncharacterized protein</fullName>
    </submittedName>
</protein>
<proteinExistence type="predicted"/>
<sequence length="187" mass="20413">MEAEIRPHGGVGPFQLGMSAAEVRDVVRRQRLLRTVPGDERPGQIVLTHDDARMDVVLGFTKGALSGVELFRFQNEDADVRVLFDGLDVFRTPSGDLLEQLAERGHAVEENDLGFDALPELNLILAHRSSHEHPVDVGAGPPPLRLRSARGLDMTDGPLPGSRAPRGRRTLVSRRSGALASPHGWLQ</sequence>
<dbReference type="AlphaFoldDB" id="A0A918IEY2"/>
<organism evidence="2 3">
    <name type="scientific">Streptomyces filipinensis</name>
    <dbReference type="NCBI Taxonomy" id="66887"/>
    <lineage>
        <taxon>Bacteria</taxon>
        <taxon>Bacillati</taxon>
        <taxon>Actinomycetota</taxon>
        <taxon>Actinomycetes</taxon>
        <taxon>Kitasatosporales</taxon>
        <taxon>Streptomycetaceae</taxon>
        <taxon>Streptomyces</taxon>
    </lineage>
</organism>
<reference evidence="2" key="2">
    <citation type="submission" date="2020-09" db="EMBL/GenBank/DDBJ databases">
        <authorList>
            <person name="Sun Q."/>
            <person name="Ohkuma M."/>
        </authorList>
    </citation>
    <scope>NUCLEOTIDE SEQUENCE</scope>
    <source>
        <strain evidence="2">JCM 4369</strain>
    </source>
</reference>
<evidence type="ECO:0000313" key="2">
    <source>
        <dbReference type="EMBL" id="GGV05741.1"/>
    </source>
</evidence>
<name>A0A918IEY2_9ACTN</name>
<reference evidence="2" key="1">
    <citation type="journal article" date="2014" name="Int. J. Syst. Evol. Microbiol.">
        <title>Complete genome sequence of Corynebacterium casei LMG S-19264T (=DSM 44701T), isolated from a smear-ripened cheese.</title>
        <authorList>
            <consortium name="US DOE Joint Genome Institute (JGI-PGF)"/>
            <person name="Walter F."/>
            <person name="Albersmeier A."/>
            <person name="Kalinowski J."/>
            <person name="Ruckert C."/>
        </authorList>
    </citation>
    <scope>NUCLEOTIDE SEQUENCE</scope>
    <source>
        <strain evidence="2">JCM 4369</strain>
    </source>
</reference>
<keyword evidence="3" id="KW-1185">Reference proteome</keyword>
<evidence type="ECO:0000313" key="3">
    <source>
        <dbReference type="Proteomes" id="UP000618795"/>
    </source>
</evidence>
<accession>A0A918IEY2</accession>
<gene>
    <name evidence="2" type="ORF">GCM10010260_48800</name>
</gene>